<dbReference type="EMBL" id="VSRR010139576">
    <property type="protein sequence ID" value="MPD04139.1"/>
    <property type="molecule type" value="Genomic_DNA"/>
</dbReference>
<evidence type="ECO:0000256" key="1">
    <source>
        <dbReference type="SAM" id="MobiDB-lite"/>
    </source>
</evidence>
<name>A0A5B7KGB1_PORTR</name>
<protein>
    <submittedName>
        <fullName evidence="2">Uncharacterized protein</fullName>
    </submittedName>
</protein>
<proteinExistence type="predicted"/>
<accession>A0A5B7KGB1</accession>
<feature type="region of interest" description="Disordered" evidence="1">
    <location>
        <begin position="1"/>
        <end position="30"/>
    </location>
</feature>
<keyword evidence="3" id="KW-1185">Reference proteome</keyword>
<reference evidence="2 3" key="1">
    <citation type="submission" date="2019-05" db="EMBL/GenBank/DDBJ databases">
        <title>Another draft genome of Portunus trituberculatus and its Hox gene families provides insights of decapod evolution.</title>
        <authorList>
            <person name="Jeong J.-H."/>
            <person name="Song I."/>
            <person name="Kim S."/>
            <person name="Choi T."/>
            <person name="Kim D."/>
            <person name="Ryu S."/>
            <person name="Kim W."/>
        </authorList>
    </citation>
    <scope>NUCLEOTIDE SEQUENCE [LARGE SCALE GENOMIC DNA]</scope>
    <source>
        <tissue evidence="2">Muscle</tissue>
    </source>
</reference>
<evidence type="ECO:0000313" key="2">
    <source>
        <dbReference type="EMBL" id="MPD04139.1"/>
    </source>
</evidence>
<evidence type="ECO:0000313" key="3">
    <source>
        <dbReference type="Proteomes" id="UP000324222"/>
    </source>
</evidence>
<feature type="compositionally biased region" description="Basic and acidic residues" evidence="1">
    <location>
        <begin position="13"/>
        <end position="30"/>
    </location>
</feature>
<comment type="caution">
    <text evidence="2">The sequence shown here is derived from an EMBL/GenBank/DDBJ whole genome shotgun (WGS) entry which is preliminary data.</text>
</comment>
<gene>
    <name evidence="2" type="ORF">E2C01_099812</name>
</gene>
<organism evidence="2 3">
    <name type="scientific">Portunus trituberculatus</name>
    <name type="common">Swimming crab</name>
    <name type="synonym">Neptunus trituberculatus</name>
    <dbReference type="NCBI Taxonomy" id="210409"/>
    <lineage>
        <taxon>Eukaryota</taxon>
        <taxon>Metazoa</taxon>
        <taxon>Ecdysozoa</taxon>
        <taxon>Arthropoda</taxon>
        <taxon>Crustacea</taxon>
        <taxon>Multicrustacea</taxon>
        <taxon>Malacostraca</taxon>
        <taxon>Eumalacostraca</taxon>
        <taxon>Eucarida</taxon>
        <taxon>Decapoda</taxon>
        <taxon>Pleocyemata</taxon>
        <taxon>Brachyura</taxon>
        <taxon>Eubrachyura</taxon>
        <taxon>Portunoidea</taxon>
        <taxon>Portunidae</taxon>
        <taxon>Portuninae</taxon>
        <taxon>Portunus</taxon>
    </lineage>
</organism>
<dbReference type="Proteomes" id="UP000324222">
    <property type="component" value="Unassembled WGS sequence"/>
</dbReference>
<sequence length="84" mass="9975">MRYSTGVNPLPLPRRDRQGREANPHGARDLLRRHSNPSFVGFLFYLITPTRLLEWPCRMRMYESVTRKEQRLTRISLPSLSYLT</sequence>
<dbReference type="AlphaFoldDB" id="A0A5B7KGB1"/>